<proteinExistence type="predicted"/>
<feature type="transmembrane region" description="Helical" evidence="6">
    <location>
        <begin position="328"/>
        <end position="347"/>
    </location>
</feature>
<dbReference type="AlphaFoldDB" id="Q8KB11"/>
<keyword evidence="5 6" id="KW-0472">Membrane</keyword>
<keyword evidence="3" id="KW-0328">Glycosyltransferase</keyword>
<dbReference type="EnsemblBacteria" id="AAM73205">
    <property type="protein sequence ID" value="AAM73205"/>
    <property type="gene ID" value="CT1987"/>
</dbReference>
<evidence type="ECO:0000256" key="1">
    <source>
        <dbReference type="ARBA" id="ARBA00004236"/>
    </source>
</evidence>
<keyword evidence="2" id="KW-1003">Cell membrane</keyword>
<dbReference type="Proteomes" id="UP000001007">
    <property type="component" value="Chromosome"/>
</dbReference>
<sequence length="399" mass="44198">MHCKAAGGGLFFTMIIFYQLFILGSLLVFLGIVLKNLGDLRSLPEVTGEEAYRPKVSLLVPARNEELNIEACVLSLLGQRYPDFEVIVLDDHSSDSTLAVLRRIADTKAGARLRILEGRELPEGWHGKAWACQQLAEAATGELLLFTDADTRHQPSALARAVEAMRRCGAGMLSLTPAQEMESFWEKLIVPLVYHILFSYLPISMVSKSSSPAFCYAIGQFILFRREAYEQIGGHRSVCNNIVEDVWLCKAVKRSGGKVAAFDGTDVVNCRMYRGFGEVWQGFSKNLFAGLGNNIVGLFALMAFVALLYLAPYAFLASSALLGDRTVALFWLPLAQVGVALFIRFLIAVKFRQPPWPAALHLFSQVMLLLIAFNSFRLTVFGKGPEWKGRNYPLSGHGH</sequence>
<accession>Q8KB11</accession>
<dbReference type="CDD" id="cd06423">
    <property type="entry name" value="CESA_like"/>
    <property type="match status" value="1"/>
</dbReference>
<dbReference type="eggNOG" id="COG1215">
    <property type="taxonomic scope" value="Bacteria"/>
</dbReference>
<dbReference type="GO" id="GO:0005886">
    <property type="term" value="C:plasma membrane"/>
    <property type="evidence" value="ECO:0007669"/>
    <property type="project" value="UniProtKB-SubCell"/>
</dbReference>
<reference evidence="8 9" key="1">
    <citation type="journal article" date="2002" name="Proc. Natl. Acad. Sci. U.S.A.">
        <title>The complete genome sequence of Chlorobium tepidum TLS, a photosynthetic, anaerobic, green-sulfur bacterium.</title>
        <authorList>
            <person name="Eisen J.A."/>
            <person name="Nelson K.E."/>
            <person name="Paulsen I.T."/>
            <person name="Heidelberg J.F."/>
            <person name="Wu M."/>
            <person name="Dodson R.J."/>
            <person name="Deboy R."/>
            <person name="Gwinn M.L."/>
            <person name="Nelson W.C."/>
            <person name="Haft D.H."/>
            <person name="Hickey E.K."/>
            <person name="Peterson J.D."/>
            <person name="Durkin A.S."/>
            <person name="Kolonay J.L."/>
            <person name="Yang F."/>
            <person name="Holt I."/>
            <person name="Umayam L.A."/>
            <person name="Mason T."/>
            <person name="Brenner M."/>
            <person name="Shea T.P."/>
            <person name="Parksey D."/>
            <person name="Nierman W.C."/>
            <person name="Feldblyum T.V."/>
            <person name="Hansen C.L."/>
            <person name="Craven M.B."/>
            <person name="Radune D."/>
            <person name="Vamathevan J."/>
            <person name="Khouri H."/>
            <person name="White O."/>
            <person name="Gruber T.M."/>
            <person name="Ketchum K.A."/>
            <person name="Venter J.C."/>
            <person name="Tettelin H."/>
            <person name="Bryant D.A."/>
            <person name="Fraser C.M."/>
        </authorList>
    </citation>
    <scope>NUCLEOTIDE SEQUENCE [LARGE SCALE GENOMIC DNA]</scope>
    <source>
        <strain evidence="9">ATCC 49652 / DSM 12025 / NBRC 103806 / TLS</strain>
    </source>
</reference>
<dbReference type="PANTHER" id="PTHR43646:SF2">
    <property type="entry name" value="GLYCOSYLTRANSFERASE 2-LIKE DOMAIN-CONTAINING PROTEIN"/>
    <property type="match status" value="1"/>
</dbReference>
<keyword evidence="6" id="KW-0812">Transmembrane</keyword>
<dbReference type="GO" id="GO:0016757">
    <property type="term" value="F:glycosyltransferase activity"/>
    <property type="evidence" value="ECO:0007669"/>
    <property type="project" value="UniProtKB-KW"/>
</dbReference>
<feature type="domain" description="Glycosyltransferase 2-like" evidence="7">
    <location>
        <begin position="57"/>
        <end position="232"/>
    </location>
</feature>
<dbReference type="PANTHER" id="PTHR43646">
    <property type="entry name" value="GLYCOSYLTRANSFERASE"/>
    <property type="match status" value="1"/>
</dbReference>
<dbReference type="BioCyc" id="MetaCyc:MONOMER-20358"/>
<dbReference type="RefSeq" id="WP_010933643.1">
    <property type="nucleotide sequence ID" value="NC_002932.3"/>
</dbReference>
<name>Q8KB11_CHLTE</name>
<protein>
    <submittedName>
        <fullName evidence="8">Glycosyl transferase</fullName>
    </submittedName>
</protein>
<dbReference type="SUPFAM" id="SSF53448">
    <property type="entry name" value="Nucleotide-diphospho-sugar transferases"/>
    <property type="match status" value="1"/>
</dbReference>
<evidence type="ECO:0000256" key="5">
    <source>
        <dbReference type="ARBA" id="ARBA00023136"/>
    </source>
</evidence>
<dbReference type="OrthoDB" id="9800276at2"/>
<keyword evidence="4 8" id="KW-0808">Transferase</keyword>
<dbReference type="Pfam" id="PF00535">
    <property type="entry name" value="Glycos_transf_2"/>
    <property type="match status" value="1"/>
</dbReference>
<keyword evidence="6" id="KW-1133">Transmembrane helix</keyword>
<evidence type="ECO:0000256" key="3">
    <source>
        <dbReference type="ARBA" id="ARBA00022676"/>
    </source>
</evidence>
<gene>
    <name evidence="8" type="ordered locus">CT1987</name>
</gene>
<evidence type="ECO:0000313" key="8">
    <source>
        <dbReference type="EMBL" id="AAM73205.1"/>
    </source>
</evidence>
<evidence type="ECO:0000256" key="2">
    <source>
        <dbReference type="ARBA" id="ARBA00022475"/>
    </source>
</evidence>
<dbReference type="InterPro" id="IPR029044">
    <property type="entry name" value="Nucleotide-diphossugar_trans"/>
</dbReference>
<dbReference type="CAZy" id="GT2">
    <property type="family name" value="Glycosyltransferase Family 2"/>
</dbReference>
<dbReference type="Gene3D" id="3.90.550.10">
    <property type="entry name" value="Spore Coat Polysaccharide Biosynthesis Protein SpsA, Chain A"/>
    <property type="match status" value="1"/>
</dbReference>
<dbReference type="EMBL" id="AE006470">
    <property type="protein sequence ID" value="AAM73205.1"/>
    <property type="molecule type" value="Genomic_DNA"/>
</dbReference>
<dbReference type="HOGENOM" id="CLU_038143_0_0_10"/>
<dbReference type="InterPro" id="IPR001173">
    <property type="entry name" value="Glyco_trans_2-like"/>
</dbReference>
<feature type="transmembrane region" description="Helical" evidence="6">
    <location>
        <begin position="295"/>
        <end position="316"/>
    </location>
</feature>
<keyword evidence="9" id="KW-1185">Reference proteome</keyword>
<feature type="transmembrane region" description="Helical" evidence="6">
    <location>
        <begin position="12"/>
        <end position="34"/>
    </location>
</feature>
<dbReference type="PATRIC" id="fig|194439.7.peg.1800"/>
<evidence type="ECO:0000313" key="9">
    <source>
        <dbReference type="Proteomes" id="UP000001007"/>
    </source>
</evidence>
<comment type="subcellular location">
    <subcellularLocation>
        <location evidence="1">Cell membrane</location>
    </subcellularLocation>
</comment>
<evidence type="ECO:0000256" key="4">
    <source>
        <dbReference type="ARBA" id="ARBA00022679"/>
    </source>
</evidence>
<dbReference type="STRING" id="194439.CT1987"/>
<organism evidence="8 9">
    <name type="scientific">Chlorobaculum tepidum (strain ATCC 49652 / DSM 12025 / NBRC 103806 / TLS)</name>
    <name type="common">Chlorobium tepidum</name>
    <dbReference type="NCBI Taxonomy" id="194439"/>
    <lineage>
        <taxon>Bacteria</taxon>
        <taxon>Pseudomonadati</taxon>
        <taxon>Chlorobiota</taxon>
        <taxon>Chlorobiia</taxon>
        <taxon>Chlorobiales</taxon>
        <taxon>Chlorobiaceae</taxon>
        <taxon>Chlorobaculum</taxon>
    </lineage>
</organism>
<evidence type="ECO:0000256" key="6">
    <source>
        <dbReference type="SAM" id="Phobius"/>
    </source>
</evidence>
<evidence type="ECO:0000259" key="7">
    <source>
        <dbReference type="Pfam" id="PF00535"/>
    </source>
</evidence>
<dbReference type="KEGG" id="cte:CT1987"/>
<feature type="transmembrane region" description="Helical" evidence="6">
    <location>
        <begin position="359"/>
        <end position="380"/>
    </location>
</feature>